<dbReference type="PANTHER" id="PTHR31343">
    <property type="entry name" value="T15D22.8"/>
    <property type="match status" value="1"/>
</dbReference>
<gene>
    <name evidence="3" type="primary">LOC105157500</name>
</gene>
<evidence type="ECO:0000256" key="1">
    <source>
        <dbReference type="SAM" id="MobiDB-lite"/>
    </source>
</evidence>
<feature type="region of interest" description="Disordered" evidence="1">
    <location>
        <begin position="1"/>
        <end position="21"/>
    </location>
</feature>
<keyword evidence="2" id="KW-1185">Reference proteome</keyword>
<feature type="compositionally biased region" description="Low complexity" evidence="1">
    <location>
        <begin position="1"/>
        <end position="20"/>
    </location>
</feature>
<accession>A0A6I9SPT6</accession>
<dbReference type="InterPro" id="IPR008507">
    <property type="entry name" value="DUF789"/>
</dbReference>
<dbReference type="PANTHER" id="PTHR31343:SF29">
    <property type="entry name" value="DUF789 DOMAIN-CONTAINING PROTEIN"/>
    <property type="match status" value="1"/>
</dbReference>
<organism evidence="2 3">
    <name type="scientific">Sesamum indicum</name>
    <name type="common">Oriental sesame</name>
    <name type="synonym">Sesamum orientale</name>
    <dbReference type="NCBI Taxonomy" id="4182"/>
    <lineage>
        <taxon>Eukaryota</taxon>
        <taxon>Viridiplantae</taxon>
        <taxon>Streptophyta</taxon>
        <taxon>Embryophyta</taxon>
        <taxon>Tracheophyta</taxon>
        <taxon>Spermatophyta</taxon>
        <taxon>Magnoliopsida</taxon>
        <taxon>eudicotyledons</taxon>
        <taxon>Gunneridae</taxon>
        <taxon>Pentapetalae</taxon>
        <taxon>asterids</taxon>
        <taxon>lamiids</taxon>
        <taxon>Lamiales</taxon>
        <taxon>Pedaliaceae</taxon>
        <taxon>Sesamum</taxon>
    </lineage>
</organism>
<dbReference type="RefSeq" id="XP_011072207.1">
    <property type="nucleotide sequence ID" value="XM_011073905.1"/>
</dbReference>
<dbReference type="AlphaFoldDB" id="A0A6I9SPT6"/>
<protein>
    <submittedName>
        <fullName evidence="3">Uncharacterized protein LOC105157500</fullName>
    </submittedName>
</protein>
<reference evidence="3" key="1">
    <citation type="submission" date="2025-08" db="UniProtKB">
        <authorList>
            <consortium name="RefSeq"/>
        </authorList>
    </citation>
    <scope>IDENTIFICATION</scope>
</reference>
<name>A0A6I9SPT6_SESIN</name>
<sequence>MPSWSGWGSWSSSASSSPAPVQSNLESFLHSVTPLVPTKPLSLKSSEEASGNDESSVEYFVLEDVWRCYDEWSAYGAGTPVLLNNNRSTTSSDGGKSTTRVVQYYAPFLSAIQLYTNVSCHETTPIDSSSNNMDDVDVHLHEPAAAARERNPVAYPYFQYCETISPYWRLPLVDKIAELAADGFPGLISLKSIDLSPASWMSVAWCPIYHIPFKGKVEDLSTYFLTFHTLSSSFHDYTQGNYNHVSFPFVVEEAVHAKSENKISLPPFGLSTLRMQGDIWINHVAGDYEKLINLYCAADSWLKQLKFHHRDFDYYQKINHEVASIYN</sequence>
<dbReference type="GeneID" id="105157500"/>
<dbReference type="InParanoid" id="A0A6I9SPT6"/>
<dbReference type="OrthoDB" id="1896065at2759"/>
<proteinExistence type="predicted"/>
<evidence type="ECO:0000313" key="2">
    <source>
        <dbReference type="Proteomes" id="UP000504604"/>
    </source>
</evidence>
<evidence type="ECO:0000313" key="3">
    <source>
        <dbReference type="RefSeq" id="XP_011072207.1"/>
    </source>
</evidence>
<dbReference type="KEGG" id="sind:105157500"/>
<dbReference type="Pfam" id="PF05623">
    <property type="entry name" value="DUF789"/>
    <property type="match status" value="1"/>
</dbReference>
<dbReference type="Proteomes" id="UP000504604">
    <property type="component" value="Linkage group LG3"/>
</dbReference>